<organism evidence="1 2">
    <name type="scientific">Glossina pallidipes</name>
    <name type="common">Tsetse fly</name>
    <dbReference type="NCBI Taxonomy" id="7398"/>
    <lineage>
        <taxon>Eukaryota</taxon>
        <taxon>Metazoa</taxon>
        <taxon>Ecdysozoa</taxon>
        <taxon>Arthropoda</taxon>
        <taxon>Hexapoda</taxon>
        <taxon>Insecta</taxon>
        <taxon>Pterygota</taxon>
        <taxon>Neoptera</taxon>
        <taxon>Endopterygota</taxon>
        <taxon>Diptera</taxon>
        <taxon>Brachycera</taxon>
        <taxon>Muscomorpha</taxon>
        <taxon>Hippoboscoidea</taxon>
        <taxon>Glossinidae</taxon>
        <taxon>Glossina</taxon>
    </lineage>
</organism>
<reference evidence="1" key="2">
    <citation type="submission" date="2020-05" db="UniProtKB">
        <authorList>
            <consortium name="EnsemblMetazoa"/>
        </authorList>
    </citation>
    <scope>IDENTIFICATION</scope>
    <source>
        <strain evidence="1">IAEA</strain>
    </source>
</reference>
<evidence type="ECO:0000313" key="2">
    <source>
        <dbReference type="Proteomes" id="UP000092445"/>
    </source>
</evidence>
<reference evidence="2" key="1">
    <citation type="submission" date="2014-03" db="EMBL/GenBank/DDBJ databases">
        <authorList>
            <person name="Aksoy S."/>
            <person name="Warren W."/>
            <person name="Wilson R.K."/>
        </authorList>
    </citation>
    <scope>NUCLEOTIDE SEQUENCE [LARGE SCALE GENOMIC DNA]</scope>
    <source>
        <strain evidence="2">IAEA</strain>
    </source>
</reference>
<name>A0A1A9ZAE9_GLOPL</name>
<protein>
    <submittedName>
        <fullName evidence="1">Uncharacterized protein</fullName>
    </submittedName>
</protein>
<dbReference type="EnsemblMetazoa" id="GPAI008565-RA">
    <property type="protein sequence ID" value="GPAI008565-PA"/>
    <property type="gene ID" value="GPAI008565"/>
</dbReference>
<dbReference type="Proteomes" id="UP000092445">
    <property type="component" value="Unassembled WGS sequence"/>
</dbReference>
<dbReference type="VEuPathDB" id="VectorBase:GPAI008565"/>
<dbReference type="AlphaFoldDB" id="A0A1A9ZAE9"/>
<accession>A0A1A9ZAE9</accession>
<evidence type="ECO:0000313" key="1">
    <source>
        <dbReference type="EnsemblMetazoa" id="GPAI008565-PA"/>
    </source>
</evidence>
<sequence length="101" mass="10648">MYIITKRSAIALTGIQGTDDLIYIQHKSINRLELLLRQLQIITIRIIKIIVALATDAVSIIDVAAAAAAGAGAGAGADAVVLIIIVDDGYKDDCRSNAEES</sequence>
<keyword evidence="2" id="KW-1185">Reference proteome</keyword>
<proteinExistence type="predicted"/>